<evidence type="ECO:0000313" key="4">
    <source>
        <dbReference type="EMBL" id="NYH87053.1"/>
    </source>
</evidence>
<proteinExistence type="predicted"/>
<dbReference type="PRINTS" id="PR00420">
    <property type="entry name" value="RNGMNOXGNASE"/>
</dbReference>
<dbReference type="RefSeq" id="WP_202818273.1">
    <property type="nucleotide sequence ID" value="NZ_FOOI01000014.1"/>
</dbReference>
<dbReference type="SUPFAM" id="SSF51905">
    <property type="entry name" value="FAD/NAD(P)-binding domain"/>
    <property type="match status" value="1"/>
</dbReference>
<dbReference type="PANTHER" id="PTHR43476">
    <property type="entry name" value="3-(3-HYDROXY-PHENYL)PROPIONATE/3-HYDROXYCINNAMIC ACID HYDROXYLASE"/>
    <property type="match status" value="1"/>
</dbReference>
<sequence>MDLPAPEPSVHTEEDATMANGSAADPARTTASTTDRAPARRRQPSVTCVVVGGGPGGMIAAYLLARAGVQVTLLEAHADFDRNFRGDSLHPATLELLDSLGLADELLRLDHYRARYFRFHTPTATLTTTDYGKLRTRFPYVALMPQDRFLDFMAAKAAELPTFTLRKQAKVTGLLEDENGVVQGVRYRGPDGEHELPAGLVIGADGRFSRLRRIADMPAESFGAGADVLWFELPRRPKTDPPDADVSLYFGVGGYVGVLGRTDTWQVGYTIPKGTYAQAREAGVVPIQDFVRRWVPWLADRAHLLADWSQLTLLSVDIARVERWHRPGLLLIGDAAHVISPVGGNGILMAIQDAVTVANELARPLRQHGLATEAELARVQEIREPAIISVQRQQIRTERRSAETLRADKAFRPPLPLRLITEVPLVRWLSARSNAYGPRTPRLDESVLTTEAS</sequence>
<evidence type="ECO:0000313" key="6">
    <source>
        <dbReference type="Proteomes" id="UP000199052"/>
    </source>
</evidence>
<dbReference type="EMBL" id="FOOI01000014">
    <property type="protein sequence ID" value="SFH22987.1"/>
    <property type="molecule type" value="Genomic_DNA"/>
</dbReference>
<dbReference type="Proteomes" id="UP000199052">
    <property type="component" value="Unassembled WGS sequence"/>
</dbReference>
<dbReference type="EMBL" id="JACBZA010000001">
    <property type="protein sequence ID" value="NYH87053.1"/>
    <property type="molecule type" value="Genomic_DNA"/>
</dbReference>
<organism evidence="5 6">
    <name type="scientific">Actinopolymorpha cephalotaxi</name>
    <dbReference type="NCBI Taxonomy" id="504797"/>
    <lineage>
        <taxon>Bacteria</taxon>
        <taxon>Bacillati</taxon>
        <taxon>Actinomycetota</taxon>
        <taxon>Actinomycetes</taxon>
        <taxon>Propionibacteriales</taxon>
        <taxon>Actinopolymorphaceae</taxon>
        <taxon>Actinopolymorpha</taxon>
    </lineage>
</organism>
<keyword evidence="1" id="KW-0560">Oxidoreductase</keyword>
<dbReference type="Pfam" id="PF01494">
    <property type="entry name" value="FAD_binding_3"/>
    <property type="match status" value="1"/>
</dbReference>
<evidence type="ECO:0000259" key="3">
    <source>
        <dbReference type="Pfam" id="PF01494"/>
    </source>
</evidence>
<dbReference type="PANTHER" id="PTHR43476:SF5">
    <property type="entry name" value="FAD-DEPENDENT MONOOXYGENASE"/>
    <property type="match status" value="1"/>
</dbReference>
<dbReference type="Proteomes" id="UP000533017">
    <property type="component" value="Unassembled WGS sequence"/>
</dbReference>
<name>A0A1I2YCA2_9ACTN</name>
<accession>A0A1I2YCA2</accession>
<dbReference type="Gene3D" id="3.50.50.60">
    <property type="entry name" value="FAD/NAD(P)-binding domain"/>
    <property type="match status" value="2"/>
</dbReference>
<reference evidence="4 7" key="2">
    <citation type="submission" date="2020-07" db="EMBL/GenBank/DDBJ databases">
        <title>Sequencing the genomes of 1000 actinobacteria strains.</title>
        <authorList>
            <person name="Klenk H.-P."/>
        </authorList>
    </citation>
    <scope>NUCLEOTIDE SEQUENCE [LARGE SCALE GENOMIC DNA]</scope>
    <source>
        <strain evidence="4 7">DSM 45117</strain>
    </source>
</reference>
<dbReference type="AlphaFoldDB" id="A0A1I2YCA2"/>
<feature type="region of interest" description="Disordered" evidence="2">
    <location>
        <begin position="1"/>
        <end position="44"/>
    </location>
</feature>
<evidence type="ECO:0000256" key="2">
    <source>
        <dbReference type="SAM" id="MobiDB-lite"/>
    </source>
</evidence>
<dbReference type="InterPro" id="IPR050631">
    <property type="entry name" value="PheA/TfdB_FAD_monoxygenase"/>
</dbReference>
<dbReference type="STRING" id="504797.SAMN05421678_11411"/>
<keyword evidence="7" id="KW-1185">Reference proteome</keyword>
<dbReference type="GO" id="GO:0071949">
    <property type="term" value="F:FAD binding"/>
    <property type="evidence" value="ECO:0007669"/>
    <property type="project" value="InterPro"/>
</dbReference>
<feature type="domain" description="FAD-binding" evidence="3">
    <location>
        <begin position="47"/>
        <end position="386"/>
    </location>
</feature>
<evidence type="ECO:0000313" key="7">
    <source>
        <dbReference type="Proteomes" id="UP000533017"/>
    </source>
</evidence>
<dbReference type="GO" id="GO:0016491">
    <property type="term" value="F:oxidoreductase activity"/>
    <property type="evidence" value="ECO:0007669"/>
    <property type="project" value="UniProtKB-KW"/>
</dbReference>
<reference evidence="5 6" key="1">
    <citation type="submission" date="2016-10" db="EMBL/GenBank/DDBJ databases">
        <authorList>
            <person name="de Groot N.N."/>
        </authorList>
    </citation>
    <scope>NUCLEOTIDE SEQUENCE [LARGE SCALE GENOMIC DNA]</scope>
    <source>
        <strain evidence="5 6">CPCC 202808</strain>
    </source>
</reference>
<evidence type="ECO:0000256" key="1">
    <source>
        <dbReference type="ARBA" id="ARBA00023002"/>
    </source>
</evidence>
<protein>
    <submittedName>
        <fullName evidence="4 5">2-polyprenyl-6-methoxyphenol hydroxylase</fullName>
    </submittedName>
</protein>
<evidence type="ECO:0000313" key="5">
    <source>
        <dbReference type="EMBL" id="SFH22987.1"/>
    </source>
</evidence>
<gene>
    <name evidence="4" type="ORF">FHR37_005904</name>
    <name evidence="5" type="ORF">SAMN05421678_11411</name>
</gene>
<dbReference type="InterPro" id="IPR002938">
    <property type="entry name" value="FAD-bd"/>
</dbReference>
<dbReference type="InterPro" id="IPR036188">
    <property type="entry name" value="FAD/NAD-bd_sf"/>
</dbReference>